<protein>
    <submittedName>
        <fullName evidence="1">Uncharacterized protein</fullName>
    </submittedName>
</protein>
<sequence>MIVLVLRRCCDRMVWKAWKEVSHSTYCAEQSPVLYKYLLPFSRCNPNPLPNSKMVKTYSTSTSSTLMSSLQTVTNIKLRELAKQQKKLQDHYADVLSRAATENDLLSKVNILYNGIKEVKEHHPYISNLETLLIQDVTGPTVLQGWVNRLEKEIKRGQHRLSQGMSSFLFYFTTRRFEMNSAKNVLTYSIESTLPGHVFGSILQEWLRFQQNIIDKNKGDDPNENELMEDIILETPSTENAQELRTFQDFLQVLTVAHAPSEYDLEMIDRVLCENKESALNQLRDTVSSFMNHEVIKAVDKGELGSAIDALCAAGYLLEKDGKEELRKLKSDDMAMNEYASTLSILIKDFKEWDYVRVESEETPDAGMIRELTIKKYRNNKWRAFVPDQVCVIFVSVKSHSIYNPRQPDSNKHVLFSHHVSTGHPPVTIPPNCRSPMVCRN</sequence>
<dbReference type="AlphaFoldDB" id="A0A432ZYJ2"/>
<dbReference type="PANTHER" id="PTHR37015:SF2">
    <property type="entry name" value="REVERSE TRANSCRIPTASE DOMAIN-CONTAINING PROTEIN"/>
    <property type="match status" value="1"/>
</dbReference>
<proteinExistence type="predicted"/>
<evidence type="ECO:0000313" key="2">
    <source>
        <dbReference type="Proteomes" id="UP000268093"/>
    </source>
</evidence>
<dbReference type="EMBL" id="RBNI01028192">
    <property type="protein sequence ID" value="RUO95567.1"/>
    <property type="molecule type" value="Genomic_DNA"/>
</dbReference>
<name>A0A432ZYJ2_9FUNG</name>
<organism evidence="1 2">
    <name type="scientific">Jimgerdemannia flammicorona</name>
    <dbReference type="NCBI Taxonomy" id="994334"/>
    <lineage>
        <taxon>Eukaryota</taxon>
        <taxon>Fungi</taxon>
        <taxon>Fungi incertae sedis</taxon>
        <taxon>Mucoromycota</taxon>
        <taxon>Mucoromycotina</taxon>
        <taxon>Endogonomycetes</taxon>
        <taxon>Endogonales</taxon>
        <taxon>Endogonaceae</taxon>
        <taxon>Jimgerdemannia</taxon>
    </lineage>
</organism>
<keyword evidence="2" id="KW-1185">Reference proteome</keyword>
<gene>
    <name evidence="1" type="ORF">BC936DRAFT_143732</name>
</gene>
<evidence type="ECO:0000313" key="1">
    <source>
        <dbReference type="EMBL" id="RUO95567.1"/>
    </source>
</evidence>
<dbReference type="OrthoDB" id="74545at2759"/>
<reference evidence="1 2" key="1">
    <citation type="journal article" date="2018" name="New Phytol.">
        <title>Phylogenomics of Endogonaceae and evolution of mycorrhizas within Mucoromycota.</title>
        <authorList>
            <person name="Chang Y."/>
            <person name="Desiro A."/>
            <person name="Na H."/>
            <person name="Sandor L."/>
            <person name="Lipzen A."/>
            <person name="Clum A."/>
            <person name="Barry K."/>
            <person name="Grigoriev I.V."/>
            <person name="Martin F.M."/>
            <person name="Stajich J.E."/>
            <person name="Smith M.E."/>
            <person name="Bonito G."/>
            <person name="Spatafora J.W."/>
        </authorList>
    </citation>
    <scope>NUCLEOTIDE SEQUENCE [LARGE SCALE GENOMIC DNA]</scope>
    <source>
        <strain evidence="1 2">GMNB39</strain>
    </source>
</reference>
<dbReference type="Proteomes" id="UP000268093">
    <property type="component" value="Unassembled WGS sequence"/>
</dbReference>
<dbReference type="PANTHER" id="PTHR37015">
    <property type="entry name" value="REVERSE TRANSCRIPTASE DOMAIN-CONTAINING PROTEIN"/>
    <property type="match status" value="1"/>
</dbReference>
<accession>A0A432ZYJ2</accession>
<comment type="caution">
    <text evidence="1">The sequence shown here is derived from an EMBL/GenBank/DDBJ whole genome shotgun (WGS) entry which is preliminary data.</text>
</comment>